<proteinExistence type="inferred from homology"/>
<dbReference type="AlphaFoldDB" id="A0A2G1QGH9"/>
<dbReference type="InterPro" id="IPR010998">
    <property type="entry name" value="Integrase_recombinase_N"/>
</dbReference>
<evidence type="ECO:0000313" key="7">
    <source>
        <dbReference type="Proteomes" id="UP000221168"/>
    </source>
</evidence>
<dbReference type="CDD" id="cd00801">
    <property type="entry name" value="INT_P4_C"/>
    <property type="match status" value="1"/>
</dbReference>
<dbReference type="InterPro" id="IPR002104">
    <property type="entry name" value="Integrase_catalytic"/>
</dbReference>
<dbReference type="PANTHER" id="PTHR30629:SF2">
    <property type="entry name" value="PROPHAGE INTEGRASE INTS-RELATED"/>
    <property type="match status" value="1"/>
</dbReference>
<evidence type="ECO:0000256" key="3">
    <source>
        <dbReference type="ARBA" id="ARBA00023125"/>
    </source>
</evidence>
<evidence type="ECO:0000256" key="2">
    <source>
        <dbReference type="ARBA" id="ARBA00022908"/>
    </source>
</evidence>
<dbReference type="InterPro" id="IPR025166">
    <property type="entry name" value="Integrase_DNA_bind_dom"/>
</dbReference>
<dbReference type="InterPro" id="IPR013762">
    <property type="entry name" value="Integrase-like_cat_sf"/>
</dbReference>
<reference evidence="6 7" key="1">
    <citation type="submission" date="2017-10" db="EMBL/GenBank/DDBJ databases">
        <title>Sedimentibacterium mangrovi gen. nov., sp. nov., a novel member of family Phyllobacteriacea isolated from mangrove sediment.</title>
        <authorList>
            <person name="Liao H."/>
            <person name="Tian Y."/>
        </authorList>
    </citation>
    <scope>NUCLEOTIDE SEQUENCE [LARGE SCALE GENOMIC DNA]</scope>
    <source>
        <strain evidence="6 7">X9-2-2</strain>
    </source>
</reference>
<dbReference type="InterPro" id="IPR050808">
    <property type="entry name" value="Phage_Integrase"/>
</dbReference>
<dbReference type="SUPFAM" id="SSF56349">
    <property type="entry name" value="DNA breaking-rejoining enzymes"/>
    <property type="match status" value="1"/>
</dbReference>
<evidence type="ECO:0000256" key="1">
    <source>
        <dbReference type="ARBA" id="ARBA00008857"/>
    </source>
</evidence>
<evidence type="ECO:0000313" key="6">
    <source>
        <dbReference type="EMBL" id="PHP64571.1"/>
    </source>
</evidence>
<dbReference type="PROSITE" id="PS51898">
    <property type="entry name" value="TYR_RECOMBINASE"/>
    <property type="match status" value="1"/>
</dbReference>
<protein>
    <submittedName>
        <fullName evidence="6">Integrase</fullName>
    </submittedName>
</protein>
<dbReference type="Pfam" id="PF00589">
    <property type="entry name" value="Phage_integrase"/>
    <property type="match status" value="1"/>
</dbReference>
<dbReference type="RefSeq" id="WP_099308835.1">
    <property type="nucleotide sequence ID" value="NZ_PDVP01000038.1"/>
</dbReference>
<keyword evidence="7" id="KW-1185">Reference proteome</keyword>
<evidence type="ECO:0000256" key="4">
    <source>
        <dbReference type="ARBA" id="ARBA00023172"/>
    </source>
</evidence>
<dbReference type="Gene3D" id="3.30.160.390">
    <property type="entry name" value="Integrase, DNA-binding domain"/>
    <property type="match status" value="1"/>
</dbReference>
<evidence type="ECO:0000259" key="5">
    <source>
        <dbReference type="PROSITE" id="PS51898"/>
    </source>
</evidence>
<dbReference type="Proteomes" id="UP000221168">
    <property type="component" value="Unassembled WGS sequence"/>
</dbReference>
<keyword evidence="2" id="KW-0229">DNA integration</keyword>
<dbReference type="PANTHER" id="PTHR30629">
    <property type="entry name" value="PROPHAGE INTEGRASE"/>
    <property type="match status" value="1"/>
</dbReference>
<organism evidence="6 7">
    <name type="scientific">Zhengella mangrovi</name>
    <dbReference type="NCBI Taxonomy" id="1982044"/>
    <lineage>
        <taxon>Bacteria</taxon>
        <taxon>Pseudomonadati</taxon>
        <taxon>Pseudomonadota</taxon>
        <taxon>Alphaproteobacteria</taxon>
        <taxon>Hyphomicrobiales</taxon>
        <taxon>Notoacmeibacteraceae</taxon>
        <taxon>Zhengella</taxon>
    </lineage>
</organism>
<dbReference type="InterPro" id="IPR038488">
    <property type="entry name" value="Integrase_DNA-bd_sf"/>
</dbReference>
<comment type="caution">
    <text evidence="6">The sequence shown here is derived from an EMBL/GenBank/DDBJ whole genome shotgun (WGS) entry which is preliminary data.</text>
</comment>
<dbReference type="GO" id="GO:0006310">
    <property type="term" value="P:DNA recombination"/>
    <property type="evidence" value="ECO:0007669"/>
    <property type="project" value="UniProtKB-KW"/>
</dbReference>
<sequence length="385" mass="43249">MIYNALNPMKAKNLAAGKYADGQGLWLVKRSKGAGKWILRIVVGGKRREMGLGPWPDVAVAEARERASESRRKLRDGIDPIGEREAANRKTKRLTVAEAISSCFKARQAELKGDGKAGRWMSPLSTHVIPNIGKMAVEDIDQHVLKQVLEPVWHDKPDSARKAMNRINLTLKHAAALGLDVDLQSTMKARALLGKQRHEAQHIPSMPWKEAPSFYGKLSDAPYQMTCLALRFLMLTALRTSELRFATHSEIENDILVIPAGRTKTGAEHRVPLNKEMRTIIETARHSEEQKLLFPSSTGKAMSDATMARHMEREGLDFRPHGFRATFRTWAEEQTDAEYEVKETVLGHKVGTSVERAYQRSDLLEKRKALLESWAEFLVGKQSAN</sequence>
<feature type="domain" description="Tyr recombinase" evidence="5">
    <location>
        <begin position="201"/>
        <end position="371"/>
    </location>
</feature>
<dbReference type="GO" id="GO:0015074">
    <property type="term" value="P:DNA integration"/>
    <property type="evidence" value="ECO:0007669"/>
    <property type="project" value="UniProtKB-KW"/>
</dbReference>
<dbReference type="InterPro" id="IPR053876">
    <property type="entry name" value="Phage_int_M"/>
</dbReference>
<gene>
    <name evidence="6" type="ORF">CSC94_23670</name>
</gene>
<dbReference type="EMBL" id="PDVP01000038">
    <property type="protein sequence ID" value="PHP64571.1"/>
    <property type="molecule type" value="Genomic_DNA"/>
</dbReference>
<keyword evidence="3" id="KW-0238">DNA-binding</keyword>
<keyword evidence="4" id="KW-0233">DNA recombination</keyword>
<dbReference type="OrthoDB" id="9795573at2"/>
<dbReference type="Gene3D" id="1.10.443.10">
    <property type="entry name" value="Intergrase catalytic core"/>
    <property type="match status" value="1"/>
</dbReference>
<dbReference type="Pfam" id="PF13356">
    <property type="entry name" value="Arm-DNA-bind_3"/>
    <property type="match status" value="1"/>
</dbReference>
<dbReference type="InterPro" id="IPR011010">
    <property type="entry name" value="DNA_brk_join_enz"/>
</dbReference>
<dbReference type="Pfam" id="PF22022">
    <property type="entry name" value="Phage_int_M"/>
    <property type="match status" value="1"/>
</dbReference>
<accession>A0A2G1QGH9</accession>
<dbReference type="Gene3D" id="1.10.150.130">
    <property type="match status" value="1"/>
</dbReference>
<name>A0A2G1QGH9_9HYPH</name>
<dbReference type="GO" id="GO:0003677">
    <property type="term" value="F:DNA binding"/>
    <property type="evidence" value="ECO:0007669"/>
    <property type="project" value="UniProtKB-KW"/>
</dbReference>
<comment type="similarity">
    <text evidence="1">Belongs to the 'phage' integrase family.</text>
</comment>